<evidence type="ECO:0000259" key="2">
    <source>
        <dbReference type="Pfam" id="PF13351"/>
    </source>
</evidence>
<accession>A0ABS7Z7J8</accession>
<dbReference type="Proteomes" id="UP001165302">
    <property type="component" value="Unassembled WGS sequence"/>
</dbReference>
<reference evidence="3" key="1">
    <citation type="submission" date="2020-10" db="EMBL/GenBank/DDBJ databases">
        <authorList>
            <person name="Lu T."/>
            <person name="Wang Q."/>
            <person name="Han X."/>
        </authorList>
    </citation>
    <scope>NUCLEOTIDE SEQUENCE</scope>
    <source>
        <strain evidence="3">WQ 366</strain>
    </source>
</reference>
<dbReference type="EMBL" id="JADEYP010000027">
    <property type="protein sequence ID" value="MCA5006157.1"/>
    <property type="molecule type" value="Genomic_DNA"/>
</dbReference>
<sequence>MDTIFYQQDIPVAELEKLGLLNNGKPNLSEEDMNALLSGHRTELITLQDLNGDGIHIKKMDAKISLERTADGQVRLQLHPIYRNVKKHPLLLDDEVEQLEQGKLTHVVKTYQEANGKSKSWIIEYDPETKEFIAADPEKIKVPTMINGEKLSELQKEQYRNGSVVELSDGTRLQRRASSRSGVISNREALMYSLVLDGGISYFLIHNLRNLFGNKSKQMDPYTEGYQRALQDMKQHERNKPMINHSFTANNQPENYIKQENSLGNTYSR</sequence>
<feature type="compositionally biased region" description="Polar residues" evidence="1">
    <location>
        <begin position="245"/>
        <end position="269"/>
    </location>
</feature>
<proteinExistence type="predicted"/>
<name>A0ABS7Z7J8_9SPHI</name>
<comment type="caution">
    <text evidence="3">The sequence shown here is derived from an EMBL/GenBank/DDBJ whole genome shotgun (WGS) entry which is preliminary data.</text>
</comment>
<evidence type="ECO:0000313" key="3">
    <source>
        <dbReference type="EMBL" id="MCA5006157.1"/>
    </source>
</evidence>
<organism evidence="3 4">
    <name type="scientific">Sphingobacterium bovistauri</name>
    <dbReference type="NCBI Taxonomy" id="2781959"/>
    <lineage>
        <taxon>Bacteria</taxon>
        <taxon>Pseudomonadati</taxon>
        <taxon>Bacteroidota</taxon>
        <taxon>Sphingobacteriia</taxon>
        <taxon>Sphingobacteriales</taxon>
        <taxon>Sphingobacteriaceae</taxon>
        <taxon>Sphingobacterium</taxon>
    </lineage>
</organism>
<dbReference type="RefSeq" id="WP_225554519.1">
    <property type="nucleotide sequence ID" value="NZ_JADEYP010000027.1"/>
</dbReference>
<gene>
    <name evidence="3" type="ORF">IPZ78_13460</name>
</gene>
<evidence type="ECO:0000313" key="4">
    <source>
        <dbReference type="Proteomes" id="UP001165302"/>
    </source>
</evidence>
<feature type="domain" description="DUF4099" evidence="2">
    <location>
        <begin position="7"/>
        <end position="86"/>
    </location>
</feature>
<feature type="region of interest" description="Disordered" evidence="1">
    <location>
        <begin position="244"/>
        <end position="269"/>
    </location>
</feature>
<keyword evidence="4" id="KW-1185">Reference proteome</keyword>
<dbReference type="Pfam" id="PF13351">
    <property type="entry name" value="DUF4099"/>
    <property type="match status" value="1"/>
</dbReference>
<evidence type="ECO:0000256" key="1">
    <source>
        <dbReference type="SAM" id="MobiDB-lite"/>
    </source>
</evidence>
<dbReference type="InterPro" id="IPR025343">
    <property type="entry name" value="DUF4099"/>
</dbReference>
<protein>
    <submittedName>
        <fullName evidence="3">DUF4099 domain-containing protein</fullName>
    </submittedName>
</protein>